<keyword evidence="1" id="KW-0812">Transmembrane</keyword>
<dbReference type="AlphaFoldDB" id="A0A1W6A080"/>
<gene>
    <name evidence="2" type="ORF">HM131_19735</name>
</gene>
<accession>A0A1W6A080</accession>
<evidence type="ECO:0000313" key="2">
    <source>
        <dbReference type="EMBL" id="ARI78920.1"/>
    </source>
</evidence>
<dbReference type="RefSeq" id="WP_085031442.1">
    <property type="nucleotide sequence ID" value="NZ_CP020772.1"/>
</dbReference>
<feature type="transmembrane region" description="Helical" evidence="1">
    <location>
        <begin position="421"/>
        <end position="438"/>
    </location>
</feature>
<keyword evidence="1" id="KW-0472">Membrane</keyword>
<proteinExistence type="predicted"/>
<dbReference type="Proteomes" id="UP000192527">
    <property type="component" value="Chromosome"/>
</dbReference>
<evidence type="ECO:0000256" key="1">
    <source>
        <dbReference type="SAM" id="Phobius"/>
    </source>
</evidence>
<protein>
    <submittedName>
        <fullName evidence="2">Copper amine oxidase</fullName>
    </submittedName>
</protein>
<reference evidence="2 3" key="1">
    <citation type="submission" date="2017-04" db="EMBL/GenBank/DDBJ databases">
        <title>The whole genome sequencing and assembly of Halobacillus mangrovi strain.</title>
        <authorList>
            <person name="Lee S.-J."/>
            <person name="Park M.-K."/>
            <person name="Kim J.-Y."/>
            <person name="Lee Y.-J."/>
            <person name="Yi H."/>
            <person name="Bahn Y.-S."/>
            <person name="Kim J.F."/>
            <person name="Lee D.-W."/>
        </authorList>
    </citation>
    <scope>NUCLEOTIDE SEQUENCE [LARGE SCALE GENOMIC DNA]</scope>
    <source>
        <strain evidence="2 3">KTB 131</strain>
    </source>
</reference>
<dbReference type="KEGG" id="hmn:HM131_19735"/>
<dbReference type="STRING" id="402384.HM131_19735"/>
<evidence type="ECO:0000313" key="3">
    <source>
        <dbReference type="Proteomes" id="UP000192527"/>
    </source>
</evidence>
<organism evidence="2 3">
    <name type="scientific">Halobacillus mangrovi</name>
    <dbReference type="NCBI Taxonomy" id="402384"/>
    <lineage>
        <taxon>Bacteria</taxon>
        <taxon>Bacillati</taxon>
        <taxon>Bacillota</taxon>
        <taxon>Bacilli</taxon>
        <taxon>Bacillales</taxon>
        <taxon>Bacillaceae</taxon>
        <taxon>Halobacillus</taxon>
    </lineage>
</organism>
<dbReference type="EMBL" id="CP020772">
    <property type="protein sequence ID" value="ARI78920.1"/>
    <property type="molecule type" value="Genomic_DNA"/>
</dbReference>
<keyword evidence="3" id="KW-1185">Reference proteome</keyword>
<name>A0A1W6A080_9BACI</name>
<keyword evidence="1" id="KW-1133">Transmembrane helix</keyword>
<sequence length="446" mass="49403">MNFKKALLVVPMSASLLLPTSLDVVNAEEHKMPQTQTEAVELRSQLDNLFSEHAYLAVETMRKGAEGAADFEQAAAALSANTEDLTAAIESVYGEGAGKQFNEMWSSHIGYFVDYVKATGNEDEEAKEMALDELNQYRQDFSKFISDATGNRLKADALAEGLQMHVNQLIRAFDAYVAGNYEEAYMKEREAIEHMYGVSKGMSSAIVNQFPDKFNNTKAVTPAADLRSNLNHLLSEHVGLATMAMQNGLDGSEDFEASAKALSNNTEDLTKAITSIFGEEAGSQFNDIWTQHINDFVSYVKATANEDETKQEEAMKALEDYRETFAKFLEQGTKGELTAEKLAPSLQQHADYVFNTFDQYAVEDYEKTYMTLRDSYAHMFGASKALSTGIVAAYPDKFMSEEMPEEMPDTGLGGTASDHNIWLYASILAAIAATGIFLRRQSKQQQ</sequence>
<dbReference type="OrthoDB" id="2657432at2"/>